<sequence length="59" mass="6486">WLSSSGNSCEDVCDRSVASDSGSSLKGREPTATELASNNVLEYDQKFVQWVTDGELLFR</sequence>
<protein>
    <submittedName>
        <fullName evidence="2">Uncharacterized protein</fullName>
    </submittedName>
</protein>
<proteinExistence type="predicted"/>
<dbReference type="AlphaFoldDB" id="A0A067E3D1"/>
<dbReference type="STRING" id="2711.A0A067E3D1"/>
<dbReference type="Proteomes" id="UP000027120">
    <property type="component" value="Unassembled WGS sequence"/>
</dbReference>
<reference evidence="2 3" key="1">
    <citation type="submission" date="2014-04" db="EMBL/GenBank/DDBJ databases">
        <authorList>
            <consortium name="International Citrus Genome Consortium"/>
            <person name="Gmitter F."/>
            <person name="Chen C."/>
            <person name="Farmerie W."/>
            <person name="Harkins T."/>
            <person name="Desany B."/>
            <person name="Mohiuddin M."/>
            <person name="Kodira C."/>
            <person name="Borodovsky M."/>
            <person name="Lomsadze A."/>
            <person name="Burns P."/>
            <person name="Jenkins J."/>
            <person name="Prochnik S."/>
            <person name="Shu S."/>
            <person name="Chapman J."/>
            <person name="Pitluck S."/>
            <person name="Schmutz J."/>
            <person name="Rokhsar D."/>
        </authorList>
    </citation>
    <scope>NUCLEOTIDE SEQUENCE</scope>
</reference>
<name>A0A067E3D1_CITSI</name>
<feature type="region of interest" description="Disordered" evidence="1">
    <location>
        <begin position="1"/>
        <end position="31"/>
    </location>
</feature>
<gene>
    <name evidence="2" type="ORF">CISIN_1g046951mg</name>
</gene>
<accession>A0A067E3D1</accession>
<evidence type="ECO:0000313" key="3">
    <source>
        <dbReference type="Proteomes" id="UP000027120"/>
    </source>
</evidence>
<organism evidence="2 3">
    <name type="scientific">Citrus sinensis</name>
    <name type="common">Sweet orange</name>
    <name type="synonym">Citrus aurantium var. sinensis</name>
    <dbReference type="NCBI Taxonomy" id="2711"/>
    <lineage>
        <taxon>Eukaryota</taxon>
        <taxon>Viridiplantae</taxon>
        <taxon>Streptophyta</taxon>
        <taxon>Embryophyta</taxon>
        <taxon>Tracheophyta</taxon>
        <taxon>Spermatophyta</taxon>
        <taxon>Magnoliopsida</taxon>
        <taxon>eudicotyledons</taxon>
        <taxon>Gunneridae</taxon>
        <taxon>Pentapetalae</taxon>
        <taxon>rosids</taxon>
        <taxon>malvids</taxon>
        <taxon>Sapindales</taxon>
        <taxon>Rutaceae</taxon>
        <taxon>Aurantioideae</taxon>
        <taxon>Citrus</taxon>
    </lineage>
</organism>
<evidence type="ECO:0000256" key="1">
    <source>
        <dbReference type="SAM" id="MobiDB-lite"/>
    </source>
</evidence>
<dbReference type="EMBL" id="KK785238">
    <property type="protein sequence ID" value="KDO45742.1"/>
    <property type="molecule type" value="Genomic_DNA"/>
</dbReference>
<evidence type="ECO:0000313" key="2">
    <source>
        <dbReference type="EMBL" id="KDO45742.1"/>
    </source>
</evidence>
<feature type="non-terminal residue" evidence="2">
    <location>
        <position position="1"/>
    </location>
</feature>
<keyword evidence="3" id="KW-1185">Reference proteome</keyword>